<dbReference type="EMBL" id="GL877419">
    <property type="protein sequence ID" value="ELA47378.1"/>
    <property type="molecule type" value="Genomic_DNA"/>
</dbReference>
<dbReference type="VEuPathDB" id="MicrosporidiaDB:VCUG_01147"/>
<evidence type="ECO:0000313" key="2">
    <source>
        <dbReference type="Proteomes" id="UP000011081"/>
    </source>
</evidence>
<dbReference type="AlphaFoldDB" id="L2GVT3"/>
<dbReference type="Proteomes" id="UP000011081">
    <property type="component" value="Unassembled WGS sequence"/>
</dbReference>
<dbReference type="RefSeq" id="XP_008074167.1">
    <property type="nucleotide sequence ID" value="XM_008075976.1"/>
</dbReference>
<reference evidence="2" key="1">
    <citation type="submission" date="2011-03" db="EMBL/GenBank/DDBJ databases">
        <title>The genome sequence of Vavraia culicis strain floridensis.</title>
        <authorList>
            <consortium name="The Broad Institute Genome Sequencing Platform"/>
            <person name="Cuomo C."/>
            <person name="Becnel J."/>
            <person name="Sanscrainte N."/>
            <person name="Young S.K."/>
            <person name="Zeng Q."/>
            <person name="Gargeya S."/>
            <person name="Fitzgerald M."/>
            <person name="Haas B."/>
            <person name="Abouelleil A."/>
            <person name="Alvarado L."/>
            <person name="Arachchi H.M."/>
            <person name="Berlin A."/>
            <person name="Chapman S.B."/>
            <person name="Gearin G."/>
            <person name="Goldberg J."/>
            <person name="Griggs A."/>
            <person name="Gujja S."/>
            <person name="Hansen M."/>
            <person name="Heiman D."/>
            <person name="Howarth C."/>
            <person name="Larimer J."/>
            <person name="Lui A."/>
            <person name="MacDonald P.J.P."/>
            <person name="McCowen C."/>
            <person name="Montmayeur A."/>
            <person name="Murphy C."/>
            <person name="Neiman D."/>
            <person name="Pearson M."/>
            <person name="Priest M."/>
            <person name="Roberts A."/>
            <person name="Saif S."/>
            <person name="Shea T."/>
            <person name="Sisk P."/>
            <person name="Stolte C."/>
            <person name="Sykes S."/>
            <person name="Wortman J."/>
            <person name="Nusbaum C."/>
            <person name="Birren B."/>
        </authorList>
    </citation>
    <scope>NUCLEOTIDE SEQUENCE [LARGE SCALE GENOMIC DNA]</scope>
    <source>
        <strain evidence="2">floridensis</strain>
    </source>
</reference>
<keyword evidence="2" id="KW-1185">Reference proteome</keyword>
<dbReference type="HOGENOM" id="CLU_2252089_0_0_1"/>
<dbReference type="InParanoid" id="L2GVT3"/>
<organism evidence="1 2">
    <name type="scientific">Vavraia culicis (isolate floridensis)</name>
    <name type="common">Microsporidian parasite</name>
    <dbReference type="NCBI Taxonomy" id="948595"/>
    <lineage>
        <taxon>Eukaryota</taxon>
        <taxon>Fungi</taxon>
        <taxon>Fungi incertae sedis</taxon>
        <taxon>Microsporidia</taxon>
        <taxon>Pleistophoridae</taxon>
        <taxon>Vavraia</taxon>
    </lineage>
</organism>
<sequence length="104" mass="11951">MKIAFDYVCCSRRIFNADVMITFRYEYVYLSFAYQQHLNNTSPGTLVFGLCTISILTVVFPCCTQHFLTPSNTSAGSVKIGYVHQCLIHGEYFFRNFCRKCSVC</sequence>
<protein>
    <submittedName>
        <fullName evidence="1">Uncharacterized protein</fullName>
    </submittedName>
</protein>
<evidence type="ECO:0000313" key="1">
    <source>
        <dbReference type="EMBL" id="ELA47378.1"/>
    </source>
</evidence>
<accession>L2GVT3</accession>
<name>L2GVT3_VAVCU</name>
<gene>
    <name evidence="1" type="ORF">VCUG_01147</name>
</gene>
<proteinExistence type="predicted"/>
<dbReference type="GeneID" id="19879028"/>